<organism evidence="2 3">
    <name type="scientific">Acyrthosiphon pisum</name>
    <name type="common">Pea aphid</name>
    <dbReference type="NCBI Taxonomy" id="7029"/>
    <lineage>
        <taxon>Eukaryota</taxon>
        <taxon>Metazoa</taxon>
        <taxon>Ecdysozoa</taxon>
        <taxon>Arthropoda</taxon>
        <taxon>Hexapoda</taxon>
        <taxon>Insecta</taxon>
        <taxon>Pterygota</taxon>
        <taxon>Neoptera</taxon>
        <taxon>Paraneoptera</taxon>
        <taxon>Hemiptera</taxon>
        <taxon>Sternorrhyncha</taxon>
        <taxon>Aphidomorpha</taxon>
        <taxon>Aphidoidea</taxon>
        <taxon>Aphididae</taxon>
        <taxon>Macrosiphini</taxon>
        <taxon>Acyrthosiphon</taxon>
    </lineage>
</organism>
<evidence type="ECO:0000259" key="1">
    <source>
        <dbReference type="Pfam" id="PF20700"/>
    </source>
</evidence>
<proteinExistence type="predicted"/>
<reference evidence="3" key="1">
    <citation type="submission" date="2010-06" db="EMBL/GenBank/DDBJ databases">
        <authorList>
            <person name="Jiang H."/>
            <person name="Abraham K."/>
            <person name="Ali S."/>
            <person name="Alsbrooks S.L."/>
            <person name="Anim B.N."/>
            <person name="Anosike U.S."/>
            <person name="Attaway T."/>
            <person name="Bandaranaike D.P."/>
            <person name="Battles P.K."/>
            <person name="Bell S.N."/>
            <person name="Bell A.V."/>
            <person name="Beltran B."/>
            <person name="Bickham C."/>
            <person name="Bustamante Y."/>
            <person name="Caleb T."/>
            <person name="Canada A."/>
            <person name="Cardenas V."/>
            <person name="Carter K."/>
            <person name="Chacko J."/>
            <person name="Chandrabose M.N."/>
            <person name="Chavez D."/>
            <person name="Chavez A."/>
            <person name="Chen L."/>
            <person name="Chu H.-S."/>
            <person name="Claassen K.J."/>
            <person name="Cockrell R."/>
            <person name="Collins M."/>
            <person name="Cooper J.A."/>
            <person name="Cree A."/>
            <person name="Curry S.M."/>
            <person name="Da Y."/>
            <person name="Dao M.D."/>
            <person name="Das B."/>
            <person name="Davila M.-L."/>
            <person name="Davy-Carroll L."/>
            <person name="Denson S."/>
            <person name="Dinh H."/>
            <person name="Ebong V.E."/>
            <person name="Edwards J.R."/>
            <person name="Egan A."/>
            <person name="El-Daye J."/>
            <person name="Escobedo L."/>
            <person name="Fernandez S."/>
            <person name="Fernando P.R."/>
            <person name="Flagg N."/>
            <person name="Forbes L.D."/>
            <person name="Fowler R.G."/>
            <person name="Fu Q."/>
            <person name="Gabisi R.A."/>
            <person name="Ganer J."/>
            <person name="Garbino Pronczuk A."/>
            <person name="Garcia R.M."/>
            <person name="Garner T."/>
            <person name="Garrett T.E."/>
            <person name="Gonzalez D.A."/>
            <person name="Hamid H."/>
            <person name="Hawkins E.S."/>
            <person name="Hirani K."/>
            <person name="Hogues M.E."/>
            <person name="Hollins B."/>
            <person name="Hsiao C.-H."/>
            <person name="Jabil R."/>
            <person name="James M.L."/>
            <person name="Jhangiani S.N."/>
            <person name="Johnson B."/>
            <person name="Johnson Q."/>
            <person name="Joshi V."/>
            <person name="Kalu J.B."/>
            <person name="Kam C."/>
            <person name="Kashfia A."/>
            <person name="Keebler J."/>
            <person name="Kisamo H."/>
            <person name="Kovar C.L."/>
            <person name="Lago L.A."/>
            <person name="Lai C.-Y."/>
            <person name="Laidlaw J."/>
            <person name="Lara F."/>
            <person name="Le T.-K."/>
            <person name="Lee S.L."/>
            <person name="Legall F.H."/>
            <person name="Lemon S.J."/>
            <person name="Lewis L.R."/>
            <person name="Li B."/>
            <person name="Liu Y."/>
            <person name="Liu Y.-S."/>
            <person name="Lopez J."/>
            <person name="Lozado R.J."/>
            <person name="Lu J."/>
            <person name="Madu R.C."/>
            <person name="Maheshwari M."/>
            <person name="Maheshwari R."/>
            <person name="Malloy K."/>
            <person name="Martinez E."/>
            <person name="Mathew T."/>
            <person name="Mercado I.C."/>
            <person name="Mercado C."/>
            <person name="Meyer B."/>
            <person name="Montgomery K."/>
            <person name="Morgan M.B."/>
            <person name="Munidasa M."/>
            <person name="Nazareth L.V."/>
            <person name="Nelson J."/>
            <person name="Ng B.M."/>
            <person name="Nguyen N.B."/>
            <person name="Nguyen P.Q."/>
            <person name="Nguyen T."/>
            <person name="Obregon M."/>
            <person name="Okwuonu G.O."/>
            <person name="Onwere C.G."/>
            <person name="Orozco G."/>
            <person name="Parra A."/>
            <person name="Patel S."/>
            <person name="Patil S."/>
            <person name="Perez A."/>
            <person name="Perez Y."/>
            <person name="Pham C."/>
            <person name="Primus E.L."/>
            <person name="Pu L.-L."/>
            <person name="Puazo M."/>
            <person name="Qin X."/>
            <person name="Quiroz J.B."/>
            <person name="Reese J."/>
            <person name="Richards S."/>
            <person name="Rives C.M."/>
            <person name="Robberts R."/>
            <person name="Ruiz S.J."/>
            <person name="Ruiz M.J."/>
            <person name="Santibanez J."/>
            <person name="Schneider B.W."/>
            <person name="Sisson I."/>
            <person name="Smith M."/>
            <person name="Sodergren E."/>
            <person name="Song X.-Z."/>
            <person name="Song B.B."/>
            <person name="Summersgill H."/>
            <person name="Thelus R."/>
            <person name="Thornton R.D."/>
            <person name="Trejos Z.Y."/>
            <person name="Usmani K."/>
            <person name="Vattathil S."/>
            <person name="Villasana D."/>
            <person name="Walker D.L."/>
            <person name="Wang S."/>
            <person name="Wang K."/>
            <person name="White C.S."/>
            <person name="Williams A.C."/>
            <person name="Williamson J."/>
            <person name="Wilson K."/>
            <person name="Woghiren I.O."/>
            <person name="Woodworth J.R."/>
            <person name="Worley K.C."/>
            <person name="Wright R.A."/>
            <person name="Wu W."/>
            <person name="Young L."/>
            <person name="Zhang L."/>
            <person name="Zhang J."/>
            <person name="Zhu Y."/>
            <person name="Muzny D.M."/>
            <person name="Weinstock G."/>
            <person name="Gibbs R.A."/>
        </authorList>
    </citation>
    <scope>NUCLEOTIDE SEQUENCE [LARGE SCALE GENOMIC DNA]</scope>
    <source>
        <strain evidence="3">LSR1</strain>
    </source>
</reference>
<dbReference type="GeneID" id="107883228"/>
<dbReference type="EnsemblMetazoa" id="XM_029489930.1">
    <property type="protein sequence ID" value="XP_029345790.1"/>
    <property type="gene ID" value="LOC107883228"/>
</dbReference>
<feature type="domain" description="Mutator-like transposase" evidence="1">
    <location>
        <begin position="1"/>
        <end position="139"/>
    </location>
</feature>
<protein>
    <recommendedName>
        <fullName evidence="1">Mutator-like transposase domain-containing protein</fullName>
    </recommendedName>
</protein>
<dbReference type="Proteomes" id="UP000007819">
    <property type="component" value="Chromosome A2"/>
</dbReference>
<dbReference type="KEGG" id="api:107883228"/>
<keyword evidence="3" id="KW-1185">Reference proteome</keyword>
<dbReference type="InterPro" id="IPR049012">
    <property type="entry name" value="Mutator_transp_dom"/>
</dbReference>
<accession>A0A8R2JTE5</accession>
<reference evidence="2" key="2">
    <citation type="submission" date="2022-06" db="UniProtKB">
        <authorList>
            <consortium name="EnsemblMetazoa"/>
        </authorList>
    </citation>
    <scope>IDENTIFICATION</scope>
</reference>
<evidence type="ECO:0000313" key="2">
    <source>
        <dbReference type="EnsemblMetazoa" id="XP_029345790.1"/>
    </source>
</evidence>
<dbReference type="OrthoDB" id="6616959at2759"/>
<dbReference type="AlphaFoldDB" id="A0A8R2JTE5"/>
<evidence type="ECO:0000313" key="3">
    <source>
        <dbReference type="Proteomes" id="UP000007819"/>
    </source>
</evidence>
<dbReference type="Pfam" id="PF20700">
    <property type="entry name" value="Mutator"/>
    <property type="match status" value="1"/>
</dbReference>
<dbReference type="RefSeq" id="XP_029345790.1">
    <property type="nucleotide sequence ID" value="XM_029489930.1"/>
</dbReference>
<sequence>MEADSIAEGFKRSMELHGLKYNKLIGDGDSSVTKRLSEIMPYGPKFHIKKIECRNHLLRNYVTKLSLVTKNIKYPYLNLRKHIQSNIMRFRTAIVKSIEYRSKLINQSDDDKRLGLRKDILNSVHHILGSHVRCEKYFCNGPKLNEHNFTDDAEKSKVIDEITQLANRLVTHADSLLMNVDNNVCEQFNNIINKHLSGKPMEMF</sequence>
<name>A0A8R2JTE5_ACYPI</name>